<accession>A0A0K2B1S1</accession>
<reference evidence="2" key="1">
    <citation type="journal article" date="2015" name="J. Biotechnol.">
        <title>Complete genome sequence of Streptomyces ambofaciens ATCC 23877, the spiramycin producer.</title>
        <authorList>
            <person name="Thibessard A."/>
            <person name="Haas D."/>
            <person name="Gerbaud C."/>
            <person name="Aigle B."/>
            <person name="Lautru S."/>
            <person name="Pernodet J.L."/>
            <person name="Leblond P."/>
        </authorList>
    </citation>
    <scope>NUCLEOTIDE SEQUENCE [LARGE SCALE GENOMIC DNA]</scope>
    <source>
        <strain evidence="2">ATCC 23877 / 3486 / DSM 40053 / JCM 4204 / NBRC 12836 / NRRL B-2516</strain>
    </source>
</reference>
<evidence type="ECO:0000313" key="2">
    <source>
        <dbReference type="Proteomes" id="UP000061018"/>
    </source>
</evidence>
<dbReference type="KEGG" id="samb:SAM23877_6184"/>
<dbReference type="Proteomes" id="UP000061018">
    <property type="component" value="Chromosome"/>
</dbReference>
<organism evidence="1 2">
    <name type="scientific">Streptomyces ambofaciens (strain ATCC 23877 / 3486 / DSM 40053 / JCM 4204 / NBRC 12836 / NRRL B-2516)</name>
    <dbReference type="NCBI Taxonomy" id="278992"/>
    <lineage>
        <taxon>Bacteria</taxon>
        <taxon>Bacillati</taxon>
        <taxon>Actinomycetota</taxon>
        <taxon>Actinomycetes</taxon>
        <taxon>Kitasatosporales</taxon>
        <taxon>Streptomycetaceae</taxon>
        <taxon>Streptomyces</taxon>
    </lineage>
</organism>
<evidence type="ECO:0000313" key="1">
    <source>
        <dbReference type="EMBL" id="AKZ59229.1"/>
    </source>
</evidence>
<dbReference type="AlphaFoldDB" id="A0A0K2B1S1"/>
<protein>
    <submittedName>
        <fullName evidence="1">Uncharacterized protein</fullName>
    </submittedName>
</protein>
<name>A0A0K2B1S1_STRA7</name>
<proteinExistence type="predicted"/>
<sequence>MTTNPFPEVSSGEELDDVWAGHYVECVGCVDMVPLHNGEDPVEWAKKHTAERPWHTRFRTTRIVNFSVTADNGPAGSPPGLFPAVS</sequence>
<dbReference type="EMBL" id="CP012382">
    <property type="protein sequence ID" value="AKZ59229.1"/>
    <property type="molecule type" value="Genomic_DNA"/>
</dbReference>
<dbReference type="RefSeq" id="WP_053139561.1">
    <property type="nucleotide sequence ID" value="NZ_CP012382.1"/>
</dbReference>
<gene>
    <name evidence="1" type="ORF">SAM23877_6184</name>
</gene>